<name>A0AAV4CRH4_9GAST</name>
<reference evidence="1 2" key="1">
    <citation type="journal article" date="2021" name="Elife">
        <title>Chloroplast acquisition without the gene transfer in kleptoplastic sea slugs, Plakobranchus ocellatus.</title>
        <authorList>
            <person name="Maeda T."/>
            <person name="Takahashi S."/>
            <person name="Yoshida T."/>
            <person name="Shimamura S."/>
            <person name="Takaki Y."/>
            <person name="Nagai Y."/>
            <person name="Toyoda A."/>
            <person name="Suzuki Y."/>
            <person name="Arimoto A."/>
            <person name="Ishii H."/>
            <person name="Satoh N."/>
            <person name="Nishiyama T."/>
            <person name="Hasebe M."/>
            <person name="Maruyama T."/>
            <person name="Minagawa J."/>
            <person name="Obokata J."/>
            <person name="Shigenobu S."/>
        </authorList>
    </citation>
    <scope>NUCLEOTIDE SEQUENCE [LARGE SCALE GENOMIC DNA]</scope>
</reference>
<proteinExistence type="predicted"/>
<keyword evidence="2" id="KW-1185">Reference proteome</keyword>
<dbReference type="AlphaFoldDB" id="A0AAV4CRH4"/>
<evidence type="ECO:0000313" key="1">
    <source>
        <dbReference type="EMBL" id="GFO34446.1"/>
    </source>
</evidence>
<evidence type="ECO:0000313" key="2">
    <source>
        <dbReference type="Proteomes" id="UP000735302"/>
    </source>
</evidence>
<dbReference type="Proteomes" id="UP000735302">
    <property type="component" value="Unassembled WGS sequence"/>
</dbReference>
<gene>
    <name evidence="1" type="ORF">PoB_006095100</name>
</gene>
<comment type="caution">
    <text evidence="1">The sequence shown here is derived from an EMBL/GenBank/DDBJ whole genome shotgun (WGS) entry which is preliminary data.</text>
</comment>
<organism evidence="1 2">
    <name type="scientific">Plakobranchus ocellatus</name>
    <dbReference type="NCBI Taxonomy" id="259542"/>
    <lineage>
        <taxon>Eukaryota</taxon>
        <taxon>Metazoa</taxon>
        <taxon>Spiralia</taxon>
        <taxon>Lophotrochozoa</taxon>
        <taxon>Mollusca</taxon>
        <taxon>Gastropoda</taxon>
        <taxon>Heterobranchia</taxon>
        <taxon>Euthyneura</taxon>
        <taxon>Panpulmonata</taxon>
        <taxon>Sacoglossa</taxon>
        <taxon>Placobranchoidea</taxon>
        <taxon>Plakobranchidae</taxon>
        <taxon>Plakobranchus</taxon>
    </lineage>
</organism>
<dbReference type="EMBL" id="BLXT01006904">
    <property type="protein sequence ID" value="GFO34446.1"/>
    <property type="molecule type" value="Genomic_DNA"/>
</dbReference>
<protein>
    <submittedName>
        <fullName evidence="1">Uncharacterized protein</fullName>
    </submittedName>
</protein>
<sequence>MEPHSFQTGTLYSNYKAEATALEDTTSLVKNSPHTATSQIVFLTEAKSVLQALQKGNSPTPLEATHRYSRAVTKNCLTVDPWSLPKSRKTWVTEGANKLHEVLPNLGEDLSKRGEGIGRKRETVMCSRLRYNAQAMQLGMTSAEYAQSALGLQNPRTLENLAAILDQQDQKASCPCLFDEQTSCNIEEELEIETEDNPILKSLQENEAVT</sequence>
<accession>A0AAV4CRH4</accession>